<organism evidence="1 2">
    <name type="scientific">Rhizophagus irregularis</name>
    <dbReference type="NCBI Taxonomy" id="588596"/>
    <lineage>
        <taxon>Eukaryota</taxon>
        <taxon>Fungi</taxon>
        <taxon>Fungi incertae sedis</taxon>
        <taxon>Mucoromycota</taxon>
        <taxon>Glomeromycotina</taxon>
        <taxon>Glomeromycetes</taxon>
        <taxon>Glomerales</taxon>
        <taxon>Glomeraceae</taxon>
        <taxon>Rhizophagus</taxon>
    </lineage>
</organism>
<accession>A0A916DXU2</accession>
<protein>
    <submittedName>
        <fullName evidence="1">Uncharacterized protein</fullName>
    </submittedName>
</protein>
<evidence type="ECO:0000313" key="2">
    <source>
        <dbReference type="Proteomes" id="UP000684084"/>
    </source>
</evidence>
<comment type="caution">
    <text evidence="1">The sequence shown here is derived from an EMBL/GenBank/DDBJ whole genome shotgun (WGS) entry which is preliminary data.</text>
</comment>
<evidence type="ECO:0000313" key="1">
    <source>
        <dbReference type="EMBL" id="CAB5294775.1"/>
    </source>
</evidence>
<dbReference type="EMBL" id="CAGKOT010000001">
    <property type="protein sequence ID" value="CAB5294775.1"/>
    <property type="molecule type" value="Genomic_DNA"/>
</dbReference>
<dbReference type="Proteomes" id="UP000684084">
    <property type="component" value="Unassembled WGS sequence"/>
</dbReference>
<reference evidence="1" key="1">
    <citation type="submission" date="2020-05" db="EMBL/GenBank/DDBJ databases">
        <authorList>
            <person name="Rincon C."/>
            <person name="Sanders R I."/>
            <person name="Robbins C."/>
            <person name="Chaturvedi A."/>
        </authorList>
    </citation>
    <scope>NUCLEOTIDE SEQUENCE</scope>
    <source>
        <strain evidence="1">CHB12</strain>
    </source>
</reference>
<sequence>MSKGHFTPGKLVGIGNLVPELHYGPFSRDWWYYSDSQIQDSNTYAIPIRLGFQVALKLNQKHFVIRIVRNLENPNTPGFICEGEGINSGVCFSFSAAINTIYGRVFGNKNKTKYPGATMLGFHDSYMIQQMLNDVDFHPFTICLYNITIFIASISDNNNYEGFAASFTYKYKQKQSVIWQKIEGGLFSISIFQNGEMVKQFQDITASSVWNQTQLLRNCDGIDLFGINHPLVQFKFKERYERLFSKTCTLDDWNNKRIMQYMFKLYLKKHVPGDDELWYRILNRWYNQKSTIIEIKSFIRDFYNDNHEINMHELRVWRVMLEAIGCKNITPFERDVSDMEFWSRAKDPKGDIETISNLFSNGFLNTTLNSTIRNDEFENCKDTANVFWYSLCESLDANPNGSSGKIRILSIVAENFTYEELMKHLQV</sequence>
<dbReference type="OrthoDB" id="2304551at2759"/>
<name>A0A916DXU2_9GLOM</name>
<dbReference type="VEuPathDB" id="FungiDB:RhiirFUN_017730"/>
<dbReference type="AlphaFoldDB" id="A0A916DXU2"/>
<proteinExistence type="predicted"/>
<dbReference type="VEuPathDB" id="FungiDB:RhiirFUN_017731"/>
<gene>
    <name evidence="1" type="ORF">CHRIB12_LOCUS368</name>
</gene>